<dbReference type="Proteomes" id="UP001155546">
    <property type="component" value="Unassembled WGS sequence"/>
</dbReference>
<dbReference type="InterPro" id="IPR002994">
    <property type="entry name" value="Surf1/Shy1"/>
</dbReference>
<feature type="transmembrane region" description="Helical" evidence="6">
    <location>
        <begin position="28"/>
        <end position="49"/>
    </location>
</feature>
<dbReference type="PANTHER" id="PTHR23427">
    <property type="entry name" value="SURFEIT LOCUS PROTEIN"/>
    <property type="match status" value="1"/>
</dbReference>
<comment type="similarity">
    <text evidence="2 6">Belongs to the SURF1 family.</text>
</comment>
<evidence type="ECO:0000256" key="4">
    <source>
        <dbReference type="ARBA" id="ARBA00022989"/>
    </source>
</evidence>
<keyword evidence="5 6" id="KW-0472">Membrane</keyword>
<proteinExistence type="inferred from homology"/>
<keyword evidence="8" id="KW-1185">Reference proteome</keyword>
<keyword evidence="6" id="KW-1003">Cell membrane</keyword>
<sequence>MMNTSSSTKTNLTNNGAVTGNPLAGLGWAAFVFIVITVAVFSILVKLGLWQLERAEFKRAWDITLNERQNQAAINFDSLLQVIAEHTSNANSEQQTLTGYRIAVSVSPVSKQVLLLDNQIYMGQVGYLAYQVFQVNASSPHLLVELGFVPADKDRRILPDISSISTGRYKLIGRIYQKQTNPLSDHLMAETGNPMRFQNLNIDELSQLLGYPLLPVVLQPDNVPDLSLPQPWQPIPLSAQKHQGYALQWFTMAAVFLGLMAWLAHKKWQAGAH</sequence>
<dbReference type="GO" id="GO:0005886">
    <property type="term" value="C:plasma membrane"/>
    <property type="evidence" value="ECO:0007669"/>
    <property type="project" value="UniProtKB-SubCell"/>
</dbReference>
<keyword evidence="4 6" id="KW-1133">Transmembrane helix</keyword>
<accession>A0A9X3AMZ2</accession>
<name>A0A9X3AMZ2_9GAMM</name>
<evidence type="ECO:0000256" key="2">
    <source>
        <dbReference type="ARBA" id="ARBA00007165"/>
    </source>
</evidence>
<organism evidence="7 8">
    <name type="scientific">Shewanella holmiensis</name>
    <dbReference type="NCBI Taxonomy" id="2952222"/>
    <lineage>
        <taxon>Bacteria</taxon>
        <taxon>Pseudomonadati</taxon>
        <taxon>Pseudomonadota</taxon>
        <taxon>Gammaproteobacteria</taxon>
        <taxon>Alteromonadales</taxon>
        <taxon>Shewanellaceae</taxon>
        <taxon>Shewanella</taxon>
    </lineage>
</organism>
<keyword evidence="3 6" id="KW-0812">Transmembrane</keyword>
<dbReference type="AlphaFoldDB" id="A0A9X3AMZ2"/>
<dbReference type="Pfam" id="PF02104">
    <property type="entry name" value="SURF1"/>
    <property type="match status" value="1"/>
</dbReference>
<evidence type="ECO:0000256" key="5">
    <source>
        <dbReference type="ARBA" id="ARBA00023136"/>
    </source>
</evidence>
<comment type="subcellular location">
    <subcellularLocation>
        <location evidence="6">Cell membrane</location>
        <topology evidence="6">Multi-pass membrane protein</topology>
    </subcellularLocation>
    <subcellularLocation>
        <location evidence="1">Membrane</location>
    </subcellularLocation>
</comment>
<protein>
    <recommendedName>
        <fullName evidence="6">SURF1-like protein</fullName>
    </recommendedName>
</protein>
<feature type="transmembrane region" description="Helical" evidence="6">
    <location>
        <begin position="245"/>
        <end position="264"/>
    </location>
</feature>
<dbReference type="EMBL" id="JAMTCD010000005">
    <property type="protein sequence ID" value="MCT7941356.1"/>
    <property type="molecule type" value="Genomic_DNA"/>
</dbReference>
<reference evidence="7" key="1">
    <citation type="journal article" date="2023" name="Int. J. Syst. Evol. Microbiol.">
        <title>&lt;i&gt;Shewanella septentrionalis&lt;/i&gt; sp. nov. and &lt;i&gt;Shewanella holmiensis&lt;/i&gt; sp. nov., isolated from Baltic Sea water and sediments.</title>
        <authorList>
            <person name="Martin-Rodriguez A.J."/>
            <person name="Thorell K."/>
            <person name="Joffre E."/>
            <person name="Jensie-Markopoulos S."/>
            <person name="Moore E.R.B."/>
            <person name="Sjoling A."/>
        </authorList>
    </citation>
    <scope>NUCLEOTIDE SEQUENCE</scope>
    <source>
        <strain evidence="7">SP1S2-7</strain>
    </source>
</reference>
<evidence type="ECO:0000256" key="6">
    <source>
        <dbReference type="RuleBase" id="RU363076"/>
    </source>
</evidence>
<evidence type="ECO:0000256" key="3">
    <source>
        <dbReference type="ARBA" id="ARBA00022692"/>
    </source>
</evidence>
<evidence type="ECO:0000313" key="8">
    <source>
        <dbReference type="Proteomes" id="UP001155546"/>
    </source>
</evidence>
<dbReference type="CDD" id="cd06662">
    <property type="entry name" value="SURF1"/>
    <property type="match status" value="1"/>
</dbReference>
<evidence type="ECO:0000256" key="1">
    <source>
        <dbReference type="ARBA" id="ARBA00004370"/>
    </source>
</evidence>
<gene>
    <name evidence="7" type="ORF">NE535_06030</name>
</gene>
<dbReference type="PROSITE" id="PS50895">
    <property type="entry name" value="SURF1"/>
    <property type="match status" value="1"/>
</dbReference>
<dbReference type="InterPro" id="IPR045214">
    <property type="entry name" value="Surf1/Surf4"/>
</dbReference>
<evidence type="ECO:0000313" key="7">
    <source>
        <dbReference type="EMBL" id="MCT7941356.1"/>
    </source>
</evidence>
<comment type="caution">
    <text evidence="7">The sequence shown here is derived from an EMBL/GenBank/DDBJ whole genome shotgun (WGS) entry which is preliminary data.</text>
</comment>
<dbReference type="PANTHER" id="PTHR23427:SF2">
    <property type="entry name" value="SURFEIT LOCUS PROTEIN 1"/>
    <property type="match status" value="1"/>
</dbReference>